<keyword evidence="3 5" id="KW-0687">Ribonucleoprotein</keyword>
<dbReference type="EMBL" id="NBAG03000243">
    <property type="protein sequence ID" value="PNI63178.1"/>
    <property type="molecule type" value="Genomic_DNA"/>
</dbReference>
<proteinExistence type="inferred from homology"/>
<dbReference type="PROSITE" id="PS01191">
    <property type="entry name" value="RIBOSOMAL_S3AE"/>
    <property type="match status" value="1"/>
</dbReference>
<evidence type="ECO:0000256" key="3">
    <source>
        <dbReference type="ARBA" id="ARBA00023274"/>
    </source>
</evidence>
<keyword evidence="2 5" id="KW-0689">Ribosomal protein</keyword>
<dbReference type="GO" id="GO:0006412">
    <property type="term" value="P:translation"/>
    <property type="evidence" value="ECO:0007669"/>
    <property type="project" value="InterPro"/>
</dbReference>
<dbReference type="SMR" id="A0A2J8MUI2"/>
<organism evidence="6 7">
    <name type="scientific">Pan troglodytes</name>
    <name type="common">Chimpanzee</name>
    <dbReference type="NCBI Taxonomy" id="9598"/>
    <lineage>
        <taxon>Eukaryota</taxon>
        <taxon>Metazoa</taxon>
        <taxon>Chordata</taxon>
        <taxon>Craniata</taxon>
        <taxon>Vertebrata</taxon>
        <taxon>Euteleostomi</taxon>
        <taxon>Mammalia</taxon>
        <taxon>Eutheria</taxon>
        <taxon>Euarchontoglires</taxon>
        <taxon>Primates</taxon>
        <taxon>Haplorrhini</taxon>
        <taxon>Catarrhini</taxon>
        <taxon>Hominidae</taxon>
        <taxon>Pan</taxon>
    </lineage>
</organism>
<sequence>MFNIRNIGKTLVTRTQGTKIASDGLKGRVFEVSLADLQNDEVAFRKFKLITEDVQGKNCLTNFHG</sequence>
<reference evidence="6 7" key="1">
    <citation type="submission" date="2017-12" db="EMBL/GenBank/DDBJ databases">
        <title>High-resolution comparative analysis of great ape genomes.</title>
        <authorList>
            <person name="Pollen A."/>
            <person name="Hastie A."/>
            <person name="Hormozdiari F."/>
            <person name="Dougherty M."/>
            <person name="Liu R."/>
            <person name="Chaisson M."/>
            <person name="Hoppe E."/>
            <person name="Hill C."/>
            <person name="Pang A."/>
            <person name="Hillier L."/>
            <person name="Baker C."/>
            <person name="Armstrong J."/>
            <person name="Shendure J."/>
            <person name="Paten B."/>
            <person name="Wilson R."/>
            <person name="Chao H."/>
            <person name="Schneider V."/>
            <person name="Ventura M."/>
            <person name="Kronenberg Z."/>
            <person name="Murali S."/>
            <person name="Gordon D."/>
            <person name="Cantsilieris S."/>
            <person name="Munson K."/>
            <person name="Nelson B."/>
            <person name="Raja A."/>
            <person name="Underwood J."/>
            <person name="Diekhans M."/>
            <person name="Fiddes I."/>
            <person name="Haussler D."/>
            <person name="Eichler E."/>
        </authorList>
    </citation>
    <scope>NUCLEOTIDE SEQUENCE [LARGE SCALE GENOMIC DNA]</scope>
    <source>
        <strain evidence="6">Yerkes chimp pedigree #C0471</strain>
    </source>
</reference>
<feature type="non-terminal residue" evidence="6">
    <location>
        <position position="65"/>
    </location>
</feature>
<dbReference type="PANTHER" id="PTHR11830">
    <property type="entry name" value="40S RIBOSOMAL PROTEIN S3A"/>
    <property type="match status" value="1"/>
</dbReference>
<dbReference type="GO" id="GO:0003735">
    <property type="term" value="F:structural constituent of ribosome"/>
    <property type="evidence" value="ECO:0007669"/>
    <property type="project" value="InterPro"/>
</dbReference>
<comment type="similarity">
    <text evidence="5">Belongs to the eukaryotic ribosomal protein eS1 family.</text>
</comment>
<dbReference type="InterPro" id="IPR018281">
    <property type="entry name" value="Ribosomal_eS1_CS"/>
</dbReference>
<keyword evidence="1" id="KW-0963">Cytoplasm</keyword>
<dbReference type="SMART" id="SM01397">
    <property type="entry name" value="Ribosomal_S3Ae"/>
    <property type="match status" value="1"/>
</dbReference>
<evidence type="ECO:0000313" key="6">
    <source>
        <dbReference type="EMBL" id="PNI63178.1"/>
    </source>
</evidence>
<dbReference type="GO" id="GO:0005840">
    <property type="term" value="C:ribosome"/>
    <property type="evidence" value="ECO:0007669"/>
    <property type="project" value="UniProtKB-KW"/>
</dbReference>
<dbReference type="AlphaFoldDB" id="A0A2J8MUI2"/>
<dbReference type="GO" id="GO:1990904">
    <property type="term" value="C:ribonucleoprotein complex"/>
    <property type="evidence" value="ECO:0007669"/>
    <property type="project" value="UniProtKB-KW"/>
</dbReference>
<evidence type="ECO:0000313" key="7">
    <source>
        <dbReference type="Proteomes" id="UP000236370"/>
    </source>
</evidence>
<gene>
    <name evidence="6" type="ORF">CK820_G0016915</name>
</gene>
<protein>
    <submittedName>
        <fullName evidence="6">RPS3A isoform 7</fullName>
    </submittedName>
</protein>
<evidence type="ECO:0000256" key="2">
    <source>
        <dbReference type="ARBA" id="ARBA00022980"/>
    </source>
</evidence>
<evidence type="ECO:0000256" key="4">
    <source>
        <dbReference type="ARBA" id="ARBA00046758"/>
    </source>
</evidence>
<name>A0A2J8MUI2_PANTR</name>
<comment type="subunit">
    <text evidence="4">Component of the small ribosomal subunit. Mature ribosomes consist of a small (40S) and a large (60S) subunit. The 40S subunit contains about 33 different proteins and 1 molecule of RNA (18S). The 60S subunit contains about 49 different proteins and 3 molecules of RNA (28S, 5.8S and 5S). Identified in a IGF2BP1-dependent mRNP granule complex containing untranslated mRNAs. Binds with high affinity to IPO4. Interacts with DDIT3. Part of the small subunit (SSU) processome, composed of more than 70 proteins and the RNA chaperone small nucleolar RNA (snoRNA) U3.</text>
</comment>
<dbReference type="Proteomes" id="UP000236370">
    <property type="component" value="Unassembled WGS sequence"/>
</dbReference>
<dbReference type="InterPro" id="IPR001593">
    <property type="entry name" value="Ribosomal_eS1"/>
</dbReference>
<accession>A0A2J8MUI2</accession>
<evidence type="ECO:0000256" key="1">
    <source>
        <dbReference type="ARBA" id="ARBA00022490"/>
    </source>
</evidence>
<evidence type="ECO:0000256" key="5">
    <source>
        <dbReference type="RuleBase" id="RU000668"/>
    </source>
</evidence>
<comment type="caution">
    <text evidence="6">The sequence shown here is derived from an EMBL/GenBank/DDBJ whole genome shotgun (WGS) entry which is preliminary data.</text>
</comment>
<dbReference type="Pfam" id="PF01015">
    <property type="entry name" value="Ribosomal_S3Ae"/>
    <property type="match status" value="1"/>
</dbReference>